<dbReference type="STRING" id="655863.F0XHA5"/>
<feature type="domain" description="NmrA-like" evidence="4">
    <location>
        <begin position="102"/>
        <end position="438"/>
    </location>
</feature>
<dbReference type="EMBL" id="GL629769">
    <property type="protein sequence ID" value="EFX02766.1"/>
    <property type="molecule type" value="Genomic_DNA"/>
</dbReference>
<comment type="similarity">
    <text evidence="1">Belongs to the NmrA-type oxidoreductase family.</text>
</comment>
<dbReference type="Gene3D" id="3.40.50.720">
    <property type="entry name" value="NAD(P)-binding Rossmann-like Domain"/>
    <property type="match status" value="1"/>
</dbReference>
<keyword evidence="2" id="KW-0521">NADP</keyword>
<dbReference type="InParanoid" id="F0XHA5"/>
<feature type="compositionally biased region" description="Acidic residues" evidence="3">
    <location>
        <begin position="490"/>
        <end position="507"/>
    </location>
</feature>
<evidence type="ECO:0000259" key="4">
    <source>
        <dbReference type="Pfam" id="PF05368"/>
    </source>
</evidence>
<dbReference type="InterPro" id="IPR036291">
    <property type="entry name" value="NAD(P)-bd_dom_sf"/>
</dbReference>
<name>F0XHA5_GROCL</name>
<dbReference type="PANTHER" id="PTHR42748:SF5">
    <property type="entry name" value="NITROGEN METABOLITE REPRESSION PROTEIN NMRA"/>
    <property type="match status" value="1"/>
</dbReference>
<dbReference type="InterPro" id="IPR051164">
    <property type="entry name" value="NmrA-like_oxidored"/>
</dbReference>
<feature type="region of interest" description="Disordered" evidence="3">
    <location>
        <begin position="20"/>
        <end position="50"/>
    </location>
</feature>
<dbReference type="Pfam" id="PF05368">
    <property type="entry name" value="NmrA"/>
    <property type="match status" value="1"/>
</dbReference>
<dbReference type="GO" id="GO:0005634">
    <property type="term" value="C:nucleus"/>
    <property type="evidence" value="ECO:0007669"/>
    <property type="project" value="TreeGrafter"/>
</dbReference>
<dbReference type="RefSeq" id="XP_014172248.1">
    <property type="nucleotide sequence ID" value="XM_014316773.1"/>
</dbReference>
<evidence type="ECO:0000313" key="6">
    <source>
        <dbReference type="Proteomes" id="UP000007796"/>
    </source>
</evidence>
<gene>
    <name evidence="5" type="ORF">CMQ_2695</name>
</gene>
<reference evidence="5 6" key="1">
    <citation type="journal article" date="2011" name="Proc. Natl. Acad. Sci. U.S.A.">
        <title>Genome and transcriptome analyses of the mountain pine beetle-fungal symbiont Grosmannia clavigera, a lodgepole pine pathogen.</title>
        <authorList>
            <person name="DiGuistini S."/>
            <person name="Wang Y."/>
            <person name="Liao N.Y."/>
            <person name="Taylor G."/>
            <person name="Tanguay P."/>
            <person name="Feau N."/>
            <person name="Henrissat B."/>
            <person name="Chan S.K."/>
            <person name="Hesse-Orce U."/>
            <person name="Alamouti S.M."/>
            <person name="Tsui C.K.M."/>
            <person name="Docking R.T."/>
            <person name="Levasseur A."/>
            <person name="Haridas S."/>
            <person name="Robertson G."/>
            <person name="Birol I."/>
            <person name="Holt R.A."/>
            <person name="Marra M.A."/>
            <person name="Hamelin R.C."/>
            <person name="Hirst M."/>
            <person name="Jones S.J.M."/>
            <person name="Bohlmann J."/>
            <person name="Breuil C."/>
        </authorList>
    </citation>
    <scope>NUCLEOTIDE SEQUENCE [LARGE SCALE GENOMIC DNA]</scope>
    <source>
        <strain evidence="6">kw1407 / UAMH 11150</strain>
    </source>
</reference>
<dbReference type="OrthoDB" id="5356836at2759"/>
<keyword evidence="6" id="KW-1185">Reference proteome</keyword>
<dbReference type="HOGENOM" id="CLU_027360_0_0_1"/>
<protein>
    <submittedName>
        <fullName evidence="5">Nitrogen metabolite repression regulator</fullName>
    </submittedName>
</protein>
<feature type="compositionally biased region" description="Low complexity" evidence="3">
    <location>
        <begin position="27"/>
        <end position="50"/>
    </location>
</feature>
<dbReference type="SUPFAM" id="SSF51735">
    <property type="entry name" value="NAD(P)-binding Rossmann-fold domains"/>
    <property type="match status" value="1"/>
</dbReference>
<feature type="region of interest" description="Disordered" evidence="3">
    <location>
        <begin position="458"/>
        <end position="522"/>
    </location>
</feature>
<evidence type="ECO:0000256" key="2">
    <source>
        <dbReference type="ARBA" id="ARBA00022857"/>
    </source>
</evidence>
<accession>F0XHA5</accession>
<sequence>MTGDFRAELAIRPAPLNINRKPANGISSHSTNGMSNGTSTNGISTNGTPTNGATGAIPIANGAANRFPGHKHARSSYSDSPFITRNNSFTFRPAKRSMATPAKTIAVVNASGRQAASLIRYATAVGYHVRAQMRNRLGVVATEVATNENVTVFEGELYTRLPRTDSQKAKGSLSDHVDVTRADSSLPGIGVNYDLIHDIFRGAQLAFINTTFYGDEVKIGEALADAAKKAGIQHYVYSSMPDHQAYNPEWPSLPLWATKHQVEEYIQEIGLPATFVYTGIYNNNFTSLSYPLFCMHLRSDGSFLWEAPFHPDAKLPWLDAEHDVGPAILQVFKDGVTKWGGGKRIALAYEMLSPREACQLFARGVGRPVRYKRRPIELKVPIPDGYRTQLKALEQLFFFGGEDPKKQPPYFGSRELEDDVPKLAMELWEGPRGIEEYAREVFPLEEQANGLTWMFDEEDDTEDNDHNAIGPGGIPPSSLDTSQSVGYDGDINDNDTNDNEDDEDEDGLVMRVTARDDEEWLP</sequence>
<evidence type="ECO:0000313" key="5">
    <source>
        <dbReference type="EMBL" id="EFX02766.1"/>
    </source>
</evidence>
<dbReference type="PANTHER" id="PTHR42748">
    <property type="entry name" value="NITROGEN METABOLITE REPRESSION PROTEIN NMRA FAMILY MEMBER"/>
    <property type="match status" value="1"/>
</dbReference>
<dbReference type="Gene3D" id="3.90.25.10">
    <property type="entry name" value="UDP-galactose 4-epimerase, domain 1"/>
    <property type="match status" value="1"/>
</dbReference>
<dbReference type="InterPro" id="IPR008030">
    <property type="entry name" value="NmrA-like"/>
</dbReference>
<dbReference type="eggNOG" id="ENOG502QTW1">
    <property type="taxonomic scope" value="Eukaryota"/>
</dbReference>
<organism evidence="6">
    <name type="scientific">Grosmannia clavigera (strain kw1407 / UAMH 11150)</name>
    <name type="common">Blue stain fungus</name>
    <name type="synonym">Graphiocladiella clavigera</name>
    <dbReference type="NCBI Taxonomy" id="655863"/>
    <lineage>
        <taxon>Eukaryota</taxon>
        <taxon>Fungi</taxon>
        <taxon>Dikarya</taxon>
        <taxon>Ascomycota</taxon>
        <taxon>Pezizomycotina</taxon>
        <taxon>Sordariomycetes</taxon>
        <taxon>Sordariomycetidae</taxon>
        <taxon>Ophiostomatales</taxon>
        <taxon>Ophiostomataceae</taxon>
        <taxon>Leptographium</taxon>
    </lineage>
</organism>
<dbReference type="AlphaFoldDB" id="F0XHA5"/>
<evidence type="ECO:0000256" key="1">
    <source>
        <dbReference type="ARBA" id="ARBA00006328"/>
    </source>
</evidence>
<proteinExistence type="inferred from homology"/>
<dbReference type="Proteomes" id="UP000007796">
    <property type="component" value="Unassembled WGS sequence"/>
</dbReference>
<dbReference type="GeneID" id="25975712"/>
<evidence type="ECO:0000256" key="3">
    <source>
        <dbReference type="SAM" id="MobiDB-lite"/>
    </source>
</evidence>